<evidence type="ECO:0000256" key="3">
    <source>
        <dbReference type="ARBA" id="ARBA00022692"/>
    </source>
</evidence>
<feature type="domain" description="EamA" evidence="7">
    <location>
        <begin position="139"/>
        <end position="272"/>
    </location>
</feature>
<feature type="transmembrane region" description="Helical" evidence="6">
    <location>
        <begin position="30"/>
        <end position="48"/>
    </location>
</feature>
<dbReference type="InterPro" id="IPR037185">
    <property type="entry name" value="EmrE-like"/>
</dbReference>
<comment type="subcellular location">
    <subcellularLocation>
        <location evidence="1">Membrane</location>
        <topology evidence="1">Multi-pass membrane protein</topology>
    </subcellularLocation>
</comment>
<dbReference type="PATRIC" id="fig|1050174.4.peg.1611"/>
<evidence type="ECO:0000313" key="9">
    <source>
        <dbReference type="Proteomes" id="UP000035368"/>
    </source>
</evidence>
<dbReference type="PANTHER" id="PTHR32322">
    <property type="entry name" value="INNER MEMBRANE TRANSPORTER"/>
    <property type="match status" value="1"/>
</dbReference>
<protein>
    <submittedName>
        <fullName evidence="8">Putative permease, DMT superfamily</fullName>
    </submittedName>
</protein>
<keyword evidence="9" id="KW-1185">Reference proteome</keyword>
<name>A0A0G3GS95_9CORY</name>
<accession>A0A0G3GS95</accession>
<evidence type="ECO:0000256" key="5">
    <source>
        <dbReference type="ARBA" id="ARBA00023136"/>
    </source>
</evidence>
<dbReference type="PANTHER" id="PTHR32322:SF2">
    <property type="entry name" value="EAMA DOMAIN-CONTAINING PROTEIN"/>
    <property type="match status" value="1"/>
</dbReference>
<feature type="transmembrane region" description="Helical" evidence="6">
    <location>
        <begin position="257"/>
        <end position="276"/>
    </location>
</feature>
<dbReference type="InterPro" id="IPR000620">
    <property type="entry name" value="EamA_dom"/>
</dbReference>
<feature type="domain" description="EamA" evidence="7">
    <location>
        <begin position="6"/>
        <end position="129"/>
    </location>
</feature>
<feature type="transmembrane region" description="Helical" evidence="6">
    <location>
        <begin position="202"/>
        <end position="220"/>
    </location>
</feature>
<keyword evidence="3 6" id="KW-0812">Transmembrane</keyword>
<feature type="transmembrane region" description="Helical" evidence="6">
    <location>
        <begin position="136"/>
        <end position="158"/>
    </location>
</feature>
<feature type="transmembrane region" description="Helical" evidence="6">
    <location>
        <begin position="86"/>
        <end position="105"/>
    </location>
</feature>
<sequence>MEFLKAAIVPVIWGTTYVVTSEVLPPGRPILAAVLRALPAGLLLLLWQRRLPQGRWWAKATTLALFNFTGFFGFLFLAAYMLPNGVASVLTNTSPLVVMALAPALLGTRLQLSQVVAGLLAVCGVAALTLTPGAHLTLPGVVAGLAASVCMGTGTVLAKKWGRPEGVSQLAVTSWQLTLGGLMLTPFLAWEGLPERLTGSQIAGYAYLCIFGALIAYMIWFKALAALDAVRISLLAPIAPLVATLIGVFYVGESLSVVQALGGLAILAALVLAQGVPRRRSRI</sequence>
<dbReference type="Proteomes" id="UP000035368">
    <property type="component" value="Chromosome"/>
</dbReference>
<comment type="similarity">
    <text evidence="2">Belongs to the EamA transporter family.</text>
</comment>
<dbReference type="Pfam" id="PF00892">
    <property type="entry name" value="EamA"/>
    <property type="match status" value="2"/>
</dbReference>
<proteinExistence type="inferred from homology"/>
<feature type="transmembrane region" description="Helical" evidence="6">
    <location>
        <begin position="232"/>
        <end position="251"/>
    </location>
</feature>
<dbReference type="InterPro" id="IPR050638">
    <property type="entry name" value="AA-Vitamin_Transporters"/>
</dbReference>
<evidence type="ECO:0000313" key="8">
    <source>
        <dbReference type="EMBL" id="AKK03450.1"/>
    </source>
</evidence>
<dbReference type="EMBL" id="CP011541">
    <property type="protein sequence ID" value="AKK03450.1"/>
    <property type="molecule type" value="Genomic_DNA"/>
</dbReference>
<dbReference type="STRING" id="1050174.CEPID_08000"/>
<evidence type="ECO:0000256" key="4">
    <source>
        <dbReference type="ARBA" id="ARBA00022989"/>
    </source>
</evidence>
<dbReference type="KEGG" id="cei:CEPID_08000"/>
<feature type="transmembrane region" description="Helical" evidence="6">
    <location>
        <begin position="60"/>
        <end position="80"/>
    </location>
</feature>
<dbReference type="RefSeq" id="WP_047240483.1">
    <property type="nucleotide sequence ID" value="NZ_CP011541.1"/>
</dbReference>
<organism evidence="8 9">
    <name type="scientific">Corynebacterium epidermidicanis</name>
    <dbReference type="NCBI Taxonomy" id="1050174"/>
    <lineage>
        <taxon>Bacteria</taxon>
        <taxon>Bacillati</taxon>
        <taxon>Actinomycetota</taxon>
        <taxon>Actinomycetes</taxon>
        <taxon>Mycobacteriales</taxon>
        <taxon>Corynebacteriaceae</taxon>
        <taxon>Corynebacterium</taxon>
    </lineage>
</organism>
<keyword evidence="4 6" id="KW-1133">Transmembrane helix</keyword>
<evidence type="ECO:0000256" key="6">
    <source>
        <dbReference type="SAM" id="Phobius"/>
    </source>
</evidence>
<evidence type="ECO:0000259" key="7">
    <source>
        <dbReference type="Pfam" id="PF00892"/>
    </source>
</evidence>
<dbReference type="OrthoDB" id="5430053at2"/>
<dbReference type="GO" id="GO:0016020">
    <property type="term" value="C:membrane"/>
    <property type="evidence" value="ECO:0007669"/>
    <property type="project" value="UniProtKB-SubCell"/>
</dbReference>
<evidence type="ECO:0000256" key="2">
    <source>
        <dbReference type="ARBA" id="ARBA00007362"/>
    </source>
</evidence>
<dbReference type="AlphaFoldDB" id="A0A0G3GS95"/>
<dbReference type="SUPFAM" id="SSF103481">
    <property type="entry name" value="Multidrug resistance efflux transporter EmrE"/>
    <property type="match status" value="2"/>
</dbReference>
<feature type="transmembrane region" description="Helical" evidence="6">
    <location>
        <begin position="170"/>
        <end position="190"/>
    </location>
</feature>
<gene>
    <name evidence="8" type="ORF">CEPID_08000</name>
</gene>
<feature type="transmembrane region" description="Helical" evidence="6">
    <location>
        <begin position="112"/>
        <end position="130"/>
    </location>
</feature>
<evidence type="ECO:0000256" key="1">
    <source>
        <dbReference type="ARBA" id="ARBA00004141"/>
    </source>
</evidence>
<reference evidence="8 9" key="1">
    <citation type="submission" date="2015-05" db="EMBL/GenBank/DDBJ databases">
        <title>Complete genome sequence of Corynebacterium epidermidicanis DSM 45586, isolated from the skin of a dog suffering from pruritus.</title>
        <authorList>
            <person name="Ruckert C."/>
            <person name="Albersmeier A."/>
            <person name="Winkler A."/>
            <person name="Tauch A."/>
        </authorList>
    </citation>
    <scope>NUCLEOTIDE SEQUENCE [LARGE SCALE GENOMIC DNA]</scope>
    <source>
        <strain evidence="8 9">DSM 45586</strain>
    </source>
</reference>
<keyword evidence="5 6" id="KW-0472">Membrane</keyword>